<dbReference type="EMBL" id="JBHTAS010000001">
    <property type="protein sequence ID" value="MFC7139803.1"/>
    <property type="molecule type" value="Genomic_DNA"/>
</dbReference>
<accession>A0ABD5XXL5</accession>
<dbReference type="RefSeq" id="WP_274325374.1">
    <property type="nucleotide sequence ID" value="NZ_CP118158.1"/>
</dbReference>
<reference evidence="1 2" key="1">
    <citation type="journal article" date="2019" name="Int. J. Syst. Evol. Microbiol.">
        <title>The Global Catalogue of Microorganisms (GCM) 10K type strain sequencing project: providing services to taxonomists for standard genome sequencing and annotation.</title>
        <authorList>
            <consortium name="The Broad Institute Genomics Platform"/>
            <consortium name="The Broad Institute Genome Sequencing Center for Infectious Disease"/>
            <person name="Wu L."/>
            <person name="Ma J."/>
        </authorList>
    </citation>
    <scope>NUCLEOTIDE SEQUENCE [LARGE SCALE GENOMIC DNA]</scope>
    <source>
        <strain evidence="1 2">XZYJT29</strain>
    </source>
</reference>
<proteinExistence type="predicted"/>
<protein>
    <recommendedName>
        <fullName evidence="3">Hemerythrin-like domain-containing protein</fullName>
    </recommendedName>
</protein>
<keyword evidence="2" id="KW-1185">Reference proteome</keyword>
<evidence type="ECO:0008006" key="3">
    <source>
        <dbReference type="Google" id="ProtNLM"/>
    </source>
</evidence>
<evidence type="ECO:0000313" key="2">
    <source>
        <dbReference type="Proteomes" id="UP001596432"/>
    </source>
</evidence>
<comment type="caution">
    <text evidence="1">The sequence shown here is derived from an EMBL/GenBank/DDBJ whole genome shotgun (WGS) entry which is preliminary data.</text>
</comment>
<sequence>MDAVEDGDESVSKADLIETMASIKALLYAHSRKVDELLLPLLAKELPVGEQADIAGKAGEVTPDELTEETTKFMMARIDQDRREHMLGVYEQTMPDEVFETVLEWTCEAVPEDDWASLADRVDAVTA</sequence>
<evidence type="ECO:0000313" key="1">
    <source>
        <dbReference type="EMBL" id="MFC7139803.1"/>
    </source>
</evidence>
<organism evidence="1 2">
    <name type="scientific">Halosimplex aquaticum</name>
    <dbReference type="NCBI Taxonomy" id="3026162"/>
    <lineage>
        <taxon>Archaea</taxon>
        <taxon>Methanobacteriati</taxon>
        <taxon>Methanobacteriota</taxon>
        <taxon>Stenosarchaea group</taxon>
        <taxon>Halobacteria</taxon>
        <taxon>Halobacteriales</taxon>
        <taxon>Haloarculaceae</taxon>
        <taxon>Halosimplex</taxon>
    </lineage>
</organism>
<name>A0ABD5XXL5_9EURY</name>
<dbReference type="Proteomes" id="UP001596432">
    <property type="component" value="Unassembled WGS sequence"/>
</dbReference>
<dbReference type="GeneID" id="78820067"/>
<gene>
    <name evidence="1" type="ORF">ACFQMA_08120</name>
</gene>
<dbReference type="AlphaFoldDB" id="A0ABD5XXL5"/>